<dbReference type="RefSeq" id="YP_008059443.1">
    <property type="nucleotide sequence ID" value="NC_021328.1"/>
</dbReference>
<dbReference type="EMBL" id="KC292026">
    <property type="protein sequence ID" value="AGM11565.1"/>
    <property type="molecule type" value="Genomic_DNA"/>
</dbReference>
<gene>
    <name evidence="1" type="primary">268</name>
    <name evidence="1" type="ORF">HGTV1_268</name>
</gene>
<evidence type="ECO:0000313" key="1">
    <source>
        <dbReference type="EMBL" id="AGM11565.1"/>
    </source>
</evidence>
<dbReference type="Proteomes" id="UP000202786">
    <property type="component" value="Segment"/>
</dbReference>
<proteinExistence type="predicted"/>
<name>R4T9G1_9CAUD</name>
<protein>
    <submittedName>
        <fullName evidence="1">Uncharacterized protein</fullName>
    </submittedName>
</protein>
<dbReference type="KEGG" id="vg:16193971"/>
<accession>R4T9G1</accession>
<reference evidence="1 2" key="1">
    <citation type="submission" date="2012-12" db="EMBL/GenBank/DDBJ databases">
        <authorList>
            <person name="Sencilo A."/>
            <person name="Jacobs-Sera D."/>
            <person name="Russell D.A."/>
            <person name="Ko C."/>
            <person name="Atanasova N."/>
            <person name="Osterlund E."/>
            <person name="Oksanen H.M."/>
            <person name="Bamford D.H."/>
            <person name="Hatfull G.F."/>
            <person name="Roine E."/>
            <person name="Hendrix R.W."/>
        </authorList>
    </citation>
    <scope>NUCLEOTIDE SEQUENCE [LARGE SCALE GENOMIC DNA]</scope>
</reference>
<sequence length="31" mass="3481">MNTLDKMEAALNRQLEKVGEHSASLEPRVRG</sequence>
<keyword evidence="2" id="KW-1185">Reference proteome</keyword>
<organism evidence="1 2">
    <name type="scientific">Halogranum tailed virus 1</name>
    <dbReference type="NCBI Taxonomy" id="1273749"/>
    <lineage>
        <taxon>Viruses</taxon>
        <taxon>Duplodnaviria</taxon>
        <taxon>Heunggongvirae</taxon>
        <taxon>Uroviricota</taxon>
        <taxon>Caudoviricetes</taxon>
        <taxon>Thumleimavirales</taxon>
        <taxon>Halomagnusviridae</taxon>
        <taxon>Hagravirus</taxon>
        <taxon>Hagravirus capitaneum</taxon>
        <taxon>Hagravirus HGTV1</taxon>
    </lineage>
</organism>
<dbReference type="GeneID" id="16193971"/>
<evidence type="ECO:0000313" key="2">
    <source>
        <dbReference type="Proteomes" id="UP000202786"/>
    </source>
</evidence>